<gene>
    <name evidence="1" type="ORF">ATANTOWER_020041</name>
</gene>
<evidence type="ECO:0000313" key="1">
    <source>
        <dbReference type="EMBL" id="MED6246576.1"/>
    </source>
</evidence>
<evidence type="ECO:0000313" key="2">
    <source>
        <dbReference type="Proteomes" id="UP001345963"/>
    </source>
</evidence>
<dbReference type="EMBL" id="JAHUTI010043561">
    <property type="protein sequence ID" value="MED6246576.1"/>
    <property type="molecule type" value="Genomic_DNA"/>
</dbReference>
<comment type="caution">
    <text evidence="1">The sequence shown here is derived from an EMBL/GenBank/DDBJ whole genome shotgun (WGS) entry which is preliminary data.</text>
</comment>
<protein>
    <submittedName>
        <fullName evidence="1">Uncharacterized protein</fullName>
    </submittedName>
</protein>
<organism evidence="1 2">
    <name type="scientific">Ataeniobius toweri</name>
    <dbReference type="NCBI Taxonomy" id="208326"/>
    <lineage>
        <taxon>Eukaryota</taxon>
        <taxon>Metazoa</taxon>
        <taxon>Chordata</taxon>
        <taxon>Craniata</taxon>
        <taxon>Vertebrata</taxon>
        <taxon>Euteleostomi</taxon>
        <taxon>Actinopterygii</taxon>
        <taxon>Neopterygii</taxon>
        <taxon>Teleostei</taxon>
        <taxon>Neoteleostei</taxon>
        <taxon>Acanthomorphata</taxon>
        <taxon>Ovalentaria</taxon>
        <taxon>Atherinomorphae</taxon>
        <taxon>Cyprinodontiformes</taxon>
        <taxon>Goodeidae</taxon>
        <taxon>Ataeniobius</taxon>
    </lineage>
</organism>
<reference evidence="1 2" key="1">
    <citation type="submission" date="2021-07" db="EMBL/GenBank/DDBJ databases">
        <authorList>
            <person name="Palmer J.M."/>
        </authorList>
    </citation>
    <scope>NUCLEOTIDE SEQUENCE [LARGE SCALE GENOMIC DNA]</scope>
    <source>
        <strain evidence="1 2">AT_MEX2019</strain>
        <tissue evidence="1">Muscle</tissue>
    </source>
</reference>
<sequence length="115" mass="12520">MLIRLISHSPSVVFRFPGPQLSHILLISSSPSSLVRTPLPSVFKFSGFHCSPMDSLHLLLHISLGTQLCVLAFNPASVPLVYIFSFVIKSCQLAMWLSSSCLSFGPASPQNMTVC</sequence>
<accession>A0ABU7B7M4</accession>
<proteinExistence type="predicted"/>
<dbReference type="Proteomes" id="UP001345963">
    <property type="component" value="Unassembled WGS sequence"/>
</dbReference>
<name>A0ABU7B7M4_9TELE</name>
<keyword evidence="2" id="KW-1185">Reference proteome</keyword>